<dbReference type="AlphaFoldDB" id="A0A0A8YAW4"/>
<dbReference type="EMBL" id="GBRH01277318">
    <property type="protein sequence ID" value="JAD20577.1"/>
    <property type="molecule type" value="Transcribed_RNA"/>
</dbReference>
<reference evidence="1" key="1">
    <citation type="submission" date="2014-09" db="EMBL/GenBank/DDBJ databases">
        <authorList>
            <person name="Magalhaes I.L.F."/>
            <person name="Oliveira U."/>
            <person name="Santos F.R."/>
            <person name="Vidigal T.H.D.A."/>
            <person name="Brescovit A.D."/>
            <person name="Santos A.J."/>
        </authorList>
    </citation>
    <scope>NUCLEOTIDE SEQUENCE</scope>
    <source>
        <tissue evidence="1">Shoot tissue taken approximately 20 cm above the soil surface</tissue>
    </source>
</reference>
<proteinExistence type="predicted"/>
<organism evidence="1">
    <name type="scientific">Arundo donax</name>
    <name type="common">Giant reed</name>
    <name type="synonym">Donax arundinaceus</name>
    <dbReference type="NCBI Taxonomy" id="35708"/>
    <lineage>
        <taxon>Eukaryota</taxon>
        <taxon>Viridiplantae</taxon>
        <taxon>Streptophyta</taxon>
        <taxon>Embryophyta</taxon>
        <taxon>Tracheophyta</taxon>
        <taxon>Spermatophyta</taxon>
        <taxon>Magnoliopsida</taxon>
        <taxon>Liliopsida</taxon>
        <taxon>Poales</taxon>
        <taxon>Poaceae</taxon>
        <taxon>PACMAD clade</taxon>
        <taxon>Arundinoideae</taxon>
        <taxon>Arundineae</taxon>
        <taxon>Arundo</taxon>
    </lineage>
</organism>
<evidence type="ECO:0000313" key="1">
    <source>
        <dbReference type="EMBL" id="JAD20577.1"/>
    </source>
</evidence>
<name>A0A0A8YAW4_ARUDO</name>
<protein>
    <submittedName>
        <fullName evidence="1">Uncharacterized protein</fullName>
    </submittedName>
</protein>
<accession>A0A0A8YAW4</accession>
<reference evidence="1" key="2">
    <citation type="journal article" date="2015" name="Data Brief">
        <title>Shoot transcriptome of the giant reed, Arundo donax.</title>
        <authorList>
            <person name="Barrero R.A."/>
            <person name="Guerrero F.D."/>
            <person name="Moolhuijzen P."/>
            <person name="Goolsby J.A."/>
            <person name="Tidwell J."/>
            <person name="Bellgard S.E."/>
            <person name="Bellgard M.I."/>
        </authorList>
    </citation>
    <scope>NUCLEOTIDE SEQUENCE</scope>
    <source>
        <tissue evidence="1">Shoot tissue taken approximately 20 cm above the soil surface</tissue>
    </source>
</reference>
<sequence>MRRNSSPLISHLYLFVT</sequence>